<protein>
    <submittedName>
        <fullName evidence="1">Uncharacterized protein</fullName>
    </submittedName>
</protein>
<evidence type="ECO:0000313" key="2">
    <source>
        <dbReference type="Proteomes" id="UP000531561"/>
    </source>
</evidence>
<evidence type="ECO:0000313" key="1">
    <source>
        <dbReference type="EMBL" id="KAF5876683.1"/>
    </source>
</evidence>
<comment type="caution">
    <text evidence="1">The sequence shown here is derived from an EMBL/GenBank/DDBJ whole genome shotgun (WGS) entry which is preliminary data.</text>
</comment>
<organism evidence="1 2">
    <name type="scientific">Botrytis fragariae</name>
    <dbReference type="NCBI Taxonomy" id="1964551"/>
    <lineage>
        <taxon>Eukaryota</taxon>
        <taxon>Fungi</taxon>
        <taxon>Dikarya</taxon>
        <taxon>Ascomycota</taxon>
        <taxon>Pezizomycotina</taxon>
        <taxon>Leotiomycetes</taxon>
        <taxon>Helotiales</taxon>
        <taxon>Sclerotiniaceae</taxon>
        <taxon>Botrytis</taxon>
    </lineage>
</organism>
<sequence length="107" mass="12208">MAGWALGFFAHDELQKLQILLYKGEMHSLVVFATNVSFRIVVAGEDSMYLYSYGPRGYTQNILEQVEFLPDQVQHDNESFTHLKELCMASAYASATRYFELDIVSNS</sequence>
<keyword evidence="2" id="KW-1185">Reference proteome</keyword>
<dbReference type="GeneID" id="59257193"/>
<dbReference type="EMBL" id="JABFCT010000004">
    <property type="protein sequence ID" value="KAF5876683.1"/>
    <property type="molecule type" value="Genomic_DNA"/>
</dbReference>
<dbReference type="AlphaFoldDB" id="A0A8H6AZK9"/>
<gene>
    <name evidence="1" type="ORF">Bfra_003089</name>
</gene>
<accession>A0A8H6AZK9</accession>
<reference evidence="1 2" key="1">
    <citation type="journal article" date="2020" name="Phytopathology">
        <title>A high-quality genome resource of Botrytis fragariae, a new and rapidly spreading fungal pathogen causing strawberry gray mold in the U.S.A.</title>
        <authorList>
            <person name="Wu Y."/>
            <person name="Saski C.A."/>
            <person name="Schnabel G."/>
            <person name="Xiao S."/>
            <person name="Hu M."/>
        </authorList>
    </citation>
    <scope>NUCLEOTIDE SEQUENCE [LARGE SCALE GENOMIC DNA]</scope>
    <source>
        <strain evidence="1 2">BVB16</strain>
    </source>
</reference>
<dbReference type="RefSeq" id="XP_037195629.1">
    <property type="nucleotide sequence ID" value="XM_037333501.1"/>
</dbReference>
<dbReference type="Proteomes" id="UP000531561">
    <property type="component" value="Unassembled WGS sequence"/>
</dbReference>
<name>A0A8H6AZK9_9HELO</name>
<proteinExistence type="predicted"/>